<dbReference type="GO" id="GO:0009274">
    <property type="term" value="C:peptidoglycan-based cell wall"/>
    <property type="evidence" value="ECO:0007669"/>
    <property type="project" value="InterPro"/>
</dbReference>
<dbReference type="PANTHER" id="PTHR30400:SF0">
    <property type="entry name" value="BIOSYNTHETIC PEPTIDOGLYCAN TRANSGLYCOSYLASE"/>
    <property type="match status" value="1"/>
</dbReference>
<dbReference type="Pfam" id="PF00912">
    <property type="entry name" value="Transgly"/>
    <property type="match status" value="1"/>
</dbReference>
<evidence type="ECO:0000256" key="2">
    <source>
        <dbReference type="ARBA" id="ARBA00022519"/>
    </source>
</evidence>
<evidence type="ECO:0000256" key="10">
    <source>
        <dbReference type="ARBA" id="ARBA00023316"/>
    </source>
</evidence>
<comment type="pathway">
    <text evidence="11">Cell wall biogenesis; peptidoglycan biosynthesis.</text>
</comment>
<dbReference type="SUPFAM" id="SSF53955">
    <property type="entry name" value="Lysozyme-like"/>
    <property type="match status" value="1"/>
</dbReference>
<dbReference type="Proteomes" id="UP000241829">
    <property type="component" value="Chromosome"/>
</dbReference>
<keyword evidence="2 11" id="KW-0997">Cell inner membrane</keyword>
<evidence type="ECO:0000256" key="7">
    <source>
        <dbReference type="ARBA" id="ARBA00022984"/>
    </source>
</evidence>
<reference evidence="14" key="1">
    <citation type="submission" date="2018-03" db="EMBL/GenBank/DDBJ databases">
        <title>Genome sequencing of Melaminivora sp. strain SC2-7.</title>
        <authorList>
            <person name="Kim S.-J."/>
            <person name="Heo J."/>
            <person name="Ahn J.-H."/>
            <person name="Kwon S.-W."/>
        </authorList>
    </citation>
    <scope>NUCLEOTIDE SEQUENCE [LARGE SCALE GENOMIC DNA]</scope>
    <source>
        <strain evidence="14">SC2-7</strain>
    </source>
</reference>
<dbReference type="Gene3D" id="1.10.3810.10">
    <property type="entry name" value="Biosynthetic peptidoglycan transglycosylase-like"/>
    <property type="match status" value="1"/>
</dbReference>
<dbReference type="GO" id="GO:0008955">
    <property type="term" value="F:peptidoglycan glycosyltransferase activity"/>
    <property type="evidence" value="ECO:0007669"/>
    <property type="project" value="UniProtKB-UniRule"/>
</dbReference>
<dbReference type="InterPro" id="IPR023346">
    <property type="entry name" value="Lysozyme-like_dom_sf"/>
</dbReference>
<evidence type="ECO:0000313" key="14">
    <source>
        <dbReference type="Proteomes" id="UP000241829"/>
    </source>
</evidence>
<protein>
    <recommendedName>
        <fullName evidence="11">Biosynthetic peptidoglycan transglycosylase</fullName>
        <ecNumber evidence="11">2.4.99.28</ecNumber>
    </recommendedName>
    <alternativeName>
        <fullName evidence="11">Glycan polymerase</fullName>
    </alternativeName>
    <alternativeName>
        <fullName evidence="11">Peptidoglycan glycosyltransferase MtgA</fullName>
        <shortName evidence="11">PGT</shortName>
    </alternativeName>
</protein>
<dbReference type="EMBL" id="CP027792">
    <property type="protein sequence ID" value="AVP58976.1"/>
    <property type="molecule type" value="Genomic_DNA"/>
</dbReference>
<dbReference type="GO" id="GO:0016763">
    <property type="term" value="F:pentosyltransferase activity"/>
    <property type="evidence" value="ECO:0007669"/>
    <property type="project" value="InterPro"/>
</dbReference>
<evidence type="ECO:0000256" key="5">
    <source>
        <dbReference type="ARBA" id="ARBA00022692"/>
    </source>
</evidence>
<dbReference type="GO" id="GO:0005886">
    <property type="term" value="C:plasma membrane"/>
    <property type="evidence" value="ECO:0007669"/>
    <property type="project" value="UniProtKB-SubCell"/>
</dbReference>
<dbReference type="AlphaFoldDB" id="A0A2P1NPP3"/>
<comment type="catalytic activity">
    <reaction evidence="11">
        <text>[GlcNAc-(1-&gt;4)-Mur2Ac(oyl-L-Ala-gamma-D-Glu-L-Lys-D-Ala-D-Ala)](n)-di-trans,octa-cis-undecaprenyl diphosphate + beta-D-GlcNAc-(1-&gt;4)-Mur2Ac(oyl-L-Ala-gamma-D-Glu-L-Lys-D-Ala-D-Ala)-di-trans,octa-cis-undecaprenyl diphosphate = [GlcNAc-(1-&gt;4)-Mur2Ac(oyl-L-Ala-gamma-D-Glu-L-Lys-D-Ala-D-Ala)](n+1)-di-trans,octa-cis-undecaprenyl diphosphate + di-trans,octa-cis-undecaprenyl diphosphate + H(+)</text>
        <dbReference type="Rhea" id="RHEA:23708"/>
        <dbReference type="Rhea" id="RHEA-COMP:9602"/>
        <dbReference type="Rhea" id="RHEA-COMP:9603"/>
        <dbReference type="ChEBI" id="CHEBI:15378"/>
        <dbReference type="ChEBI" id="CHEBI:58405"/>
        <dbReference type="ChEBI" id="CHEBI:60033"/>
        <dbReference type="ChEBI" id="CHEBI:78435"/>
        <dbReference type="EC" id="2.4.99.28"/>
    </reaction>
</comment>
<dbReference type="InterPro" id="IPR011812">
    <property type="entry name" value="Pep_trsgly"/>
</dbReference>
<keyword evidence="5 11" id="KW-0812">Transmembrane</keyword>
<dbReference type="NCBIfam" id="TIGR02070">
    <property type="entry name" value="mono_pep_trsgly"/>
    <property type="match status" value="1"/>
</dbReference>
<evidence type="ECO:0000256" key="1">
    <source>
        <dbReference type="ARBA" id="ARBA00022475"/>
    </source>
</evidence>
<dbReference type="PANTHER" id="PTHR30400">
    <property type="entry name" value="MONOFUNCTIONAL BIOSYNTHETIC PEPTIDOGLYCAN TRANSGLYCOSYLASE"/>
    <property type="match status" value="1"/>
</dbReference>
<dbReference type="GO" id="GO:0071555">
    <property type="term" value="P:cell wall organization"/>
    <property type="evidence" value="ECO:0007669"/>
    <property type="project" value="UniProtKB-KW"/>
</dbReference>
<dbReference type="InterPro" id="IPR001264">
    <property type="entry name" value="Glyco_trans_51"/>
</dbReference>
<evidence type="ECO:0000256" key="8">
    <source>
        <dbReference type="ARBA" id="ARBA00022989"/>
    </source>
</evidence>
<dbReference type="RefSeq" id="WP_106847528.1">
    <property type="nucleotide sequence ID" value="NZ_CP027792.1"/>
</dbReference>
<name>A0A2P1NPP3_9BURK</name>
<evidence type="ECO:0000256" key="6">
    <source>
        <dbReference type="ARBA" id="ARBA00022960"/>
    </source>
</evidence>
<keyword evidence="8 11" id="KW-1133">Transmembrane helix</keyword>
<organism evidence="13 14">
    <name type="scientific">Pulveribacter suum</name>
    <dbReference type="NCBI Taxonomy" id="2116657"/>
    <lineage>
        <taxon>Bacteria</taxon>
        <taxon>Pseudomonadati</taxon>
        <taxon>Pseudomonadota</taxon>
        <taxon>Betaproteobacteria</taxon>
        <taxon>Burkholderiales</taxon>
        <taxon>Comamonadaceae</taxon>
        <taxon>Pulveribacter</taxon>
    </lineage>
</organism>
<accession>A0A2P1NPP3</accession>
<keyword evidence="14" id="KW-1185">Reference proteome</keyword>
<keyword evidence="6 11" id="KW-0133">Cell shape</keyword>
<keyword evidence="10 11" id="KW-0961">Cell wall biogenesis/degradation</keyword>
<comment type="function">
    <text evidence="11">Peptidoglycan polymerase that catalyzes glycan chain elongation from lipid-linked precursors.</text>
</comment>
<evidence type="ECO:0000256" key="4">
    <source>
        <dbReference type="ARBA" id="ARBA00022679"/>
    </source>
</evidence>
<keyword evidence="3 11" id="KW-0328">Glycosyltransferase</keyword>
<dbReference type="EC" id="2.4.99.28" evidence="11"/>
<feature type="domain" description="Glycosyl transferase family 51" evidence="12">
    <location>
        <begin position="57"/>
        <end position="233"/>
    </location>
</feature>
<dbReference type="GO" id="GO:0008360">
    <property type="term" value="P:regulation of cell shape"/>
    <property type="evidence" value="ECO:0007669"/>
    <property type="project" value="UniProtKB-KW"/>
</dbReference>
<comment type="similarity">
    <text evidence="11">Belongs to the glycosyltransferase 51 family.</text>
</comment>
<evidence type="ECO:0000259" key="12">
    <source>
        <dbReference type="Pfam" id="PF00912"/>
    </source>
</evidence>
<dbReference type="UniPathway" id="UPA00219"/>
<comment type="subcellular location">
    <subcellularLocation>
        <location evidence="11">Cell inner membrane</location>
        <topology evidence="11">Single-pass membrane protein</topology>
    </subcellularLocation>
</comment>
<keyword evidence="7 11" id="KW-0573">Peptidoglycan synthesis</keyword>
<evidence type="ECO:0000256" key="11">
    <source>
        <dbReference type="HAMAP-Rule" id="MF_00766"/>
    </source>
</evidence>
<dbReference type="OrthoDB" id="9766909at2"/>
<keyword evidence="4 11" id="KW-0808">Transferase</keyword>
<keyword evidence="9 11" id="KW-0472">Membrane</keyword>
<dbReference type="GO" id="GO:0009252">
    <property type="term" value="P:peptidoglycan biosynthetic process"/>
    <property type="evidence" value="ECO:0007669"/>
    <property type="project" value="UniProtKB-UniRule"/>
</dbReference>
<sequence>MRGLLRWLGLVLCAAVALQLFFVLRIAAMAAIDPESTAFQRSEAWAQVAGGGGLRWRQQWVPYEQISDHLKRAVVAAEDDGFASHEGVDWEAMEKAWQRNARLAAQADTPRAGTRAPRIRGGSTITQQLAKNLLLSGERTLLRKGQELVLAFALERLLTKRRILEIYLNSVEWGEGVFGAEAAAQHYHRKSARQLSAGEAARLAVMLPAPKRFEKTPGSPYLAARSRSLLARMGRSELP</sequence>
<evidence type="ECO:0000313" key="13">
    <source>
        <dbReference type="EMBL" id="AVP58976.1"/>
    </source>
</evidence>
<dbReference type="KEGG" id="melm:C7H73_04295"/>
<evidence type="ECO:0000256" key="9">
    <source>
        <dbReference type="ARBA" id="ARBA00023136"/>
    </source>
</evidence>
<evidence type="ECO:0000256" key="3">
    <source>
        <dbReference type="ARBA" id="ARBA00022676"/>
    </source>
</evidence>
<keyword evidence="1 11" id="KW-1003">Cell membrane</keyword>
<gene>
    <name evidence="11" type="primary">mtgA</name>
    <name evidence="13" type="ORF">C7H73_04295</name>
</gene>
<dbReference type="InterPro" id="IPR036950">
    <property type="entry name" value="PBP_transglycosylase"/>
</dbReference>
<dbReference type="HAMAP" id="MF_00766">
    <property type="entry name" value="PGT_MtgA"/>
    <property type="match status" value="1"/>
</dbReference>
<proteinExistence type="inferred from homology"/>